<name>A0A8X7U4Y3_BRACI</name>
<evidence type="ECO:0000256" key="1">
    <source>
        <dbReference type="SAM" id="MobiDB-lite"/>
    </source>
</evidence>
<feature type="region of interest" description="Disordered" evidence="1">
    <location>
        <begin position="56"/>
        <end position="81"/>
    </location>
</feature>
<organism evidence="2 3">
    <name type="scientific">Brassica carinata</name>
    <name type="common">Ethiopian mustard</name>
    <name type="synonym">Abyssinian cabbage</name>
    <dbReference type="NCBI Taxonomy" id="52824"/>
    <lineage>
        <taxon>Eukaryota</taxon>
        <taxon>Viridiplantae</taxon>
        <taxon>Streptophyta</taxon>
        <taxon>Embryophyta</taxon>
        <taxon>Tracheophyta</taxon>
        <taxon>Spermatophyta</taxon>
        <taxon>Magnoliopsida</taxon>
        <taxon>eudicotyledons</taxon>
        <taxon>Gunneridae</taxon>
        <taxon>Pentapetalae</taxon>
        <taxon>rosids</taxon>
        <taxon>malvids</taxon>
        <taxon>Brassicales</taxon>
        <taxon>Brassicaceae</taxon>
        <taxon>Brassiceae</taxon>
        <taxon>Brassica</taxon>
    </lineage>
</organism>
<evidence type="ECO:0000313" key="2">
    <source>
        <dbReference type="EMBL" id="KAG2265349.1"/>
    </source>
</evidence>
<dbReference type="AlphaFoldDB" id="A0A8X7U4Y3"/>
<reference evidence="2 3" key="1">
    <citation type="submission" date="2020-02" db="EMBL/GenBank/DDBJ databases">
        <authorList>
            <person name="Ma Q."/>
            <person name="Huang Y."/>
            <person name="Song X."/>
            <person name="Pei D."/>
        </authorList>
    </citation>
    <scope>NUCLEOTIDE SEQUENCE [LARGE SCALE GENOMIC DNA]</scope>
    <source>
        <strain evidence="2">Sxm20200214</strain>
        <tissue evidence="2">Leaf</tissue>
    </source>
</reference>
<evidence type="ECO:0000313" key="3">
    <source>
        <dbReference type="Proteomes" id="UP000886595"/>
    </source>
</evidence>
<comment type="caution">
    <text evidence="2">The sequence shown here is derived from an EMBL/GenBank/DDBJ whole genome shotgun (WGS) entry which is preliminary data.</text>
</comment>
<accession>A0A8X7U4Y3</accession>
<dbReference type="EMBL" id="JAAMPC010000014">
    <property type="protein sequence ID" value="KAG2265349.1"/>
    <property type="molecule type" value="Genomic_DNA"/>
</dbReference>
<protein>
    <submittedName>
        <fullName evidence="2">Uncharacterized protein</fullName>
    </submittedName>
</protein>
<dbReference type="Proteomes" id="UP000886595">
    <property type="component" value="Unassembled WGS sequence"/>
</dbReference>
<proteinExistence type="predicted"/>
<keyword evidence="3" id="KW-1185">Reference proteome</keyword>
<sequence length="81" mass="9043">MARLFNNTCRYVYCLNLLFEAKVRLSQEEDENILGGNEGDSGLKALPSGPSVLRENVGEECGTTDPPEIAVTRNNRKRSRE</sequence>
<gene>
    <name evidence="2" type="ORF">Bca52824_072428</name>
</gene>